<dbReference type="Pfam" id="PF10067">
    <property type="entry name" value="DUF2306"/>
    <property type="match status" value="1"/>
</dbReference>
<keyword evidence="3" id="KW-1185">Reference proteome</keyword>
<reference evidence="2 3" key="1">
    <citation type="submission" date="2016-10" db="EMBL/GenBank/DDBJ databases">
        <authorList>
            <person name="de Groot N.N."/>
        </authorList>
    </citation>
    <scope>NUCLEOTIDE SEQUENCE [LARGE SCALE GENOMIC DNA]</scope>
    <source>
        <strain evidence="2 3">DSM 46701</strain>
    </source>
</reference>
<gene>
    <name evidence="2" type="ORF">SAMN05444955_11759</name>
</gene>
<dbReference type="AlphaFoldDB" id="A0A1H8IFS3"/>
<dbReference type="EMBL" id="FOCQ01000017">
    <property type="protein sequence ID" value="SEN67102.1"/>
    <property type="molecule type" value="Genomic_DNA"/>
</dbReference>
<accession>A0A1H8IFS3</accession>
<keyword evidence="1" id="KW-1133">Transmembrane helix</keyword>
<name>A0A1H8IFS3_9BACL</name>
<feature type="transmembrane region" description="Helical" evidence="1">
    <location>
        <begin position="147"/>
        <end position="168"/>
    </location>
</feature>
<feature type="transmembrane region" description="Helical" evidence="1">
    <location>
        <begin position="45"/>
        <end position="64"/>
    </location>
</feature>
<sequence>MKKKMSWYFLVMICLGVGIFIISPYVTLDPSKSRIQLNPSFSLHYPLLVTHIFLAFIALITGFVQLIERVRIQYPHMHRSLGRIYFVSVFLSGMIALVITIYADSFVKAMAFLTLGLLWLFTGWKGYRLILKKRYEEHRIWMIRNYAVTLAAITARLIVPVCILAYVSFHGFTLAGGREQMISTILEVNIWIGLLLNLLFAEWLILKKQTNSSPS</sequence>
<feature type="transmembrane region" description="Helical" evidence="1">
    <location>
        <begin position="188"/>
        <end position="206"/>
    </location>
</feature>
<dbReference type="OrthoDB" id="195502at2"/>
<feature type="transmembrane region" description="Helical" evidence="1">
    <location>
        <begin position="7"/>
        <end position="25"/>
    </location>
</feature>
<dbReference type="InterPro" id="IPR018750">
    <property type="entry name" value="DUF2306_membrane"/>
</dbReference>
<proteinExistence type="predicted"/>
<protein>
    <submittedName>
        <fullName evidence="2">Predicted membrane protein</fullName>
    </submittedName>
</protein>
<dbReference type="STRING" id="1173111.SAMN05444955_11759"/>
<feature type="transmembrane region" description="Helical" evidence="1">
    <location>
        <begin position="109"/>
        <end position="127"/>
    </location>
</feature>
<evidence type="ECO:0000313" key="3">
    <source>
        <dbReference type="Proteomes" id="UP000199695"/>
    </source>
</evidence>
<organism evidence="2 3">
    <name type="scientific">Lihuaxuella thermophila</name>
    <dbReference type="NCBI Taxonomy" id="1173111"/>
    <lineage>
        <taxon>Bacteria</taxon>
        <taxon>Bacillati</taxon>
        <taxon>Bacillota</taxon>
        <taxon>Bacilli</taxon>
        <taxon>Bacillales</taxon>
        <taxon>Thermoactinomycetaceae</taxon>
        <taxon>Lihuaxuella</taxon>
    </lineage>
</organism>
<dbReference type="RefSeq" id="WP_089972086.1">
    <property type="nucleotide sequence ID" value="NZ_FOCQ01000017.1"/>
</dbReference>
<feature type="transmembrane region" description="Helical" evidence="1">
    <location>
        <begin position="84"/>
        <end position="103"/>
    </location>
</feature>
<evidence type="ECO:0000313" key="2">
    <source>
        <dbReference type="EMBL" id="SEN67102.1"/>
    </source>
</evidence>
<keyword evidence="1" id="KW-0472">Membrane</keyword>
<evidence type="ECO:0000256" key="1">
    <source>
        <dbReference type="SAM" id="Phobius"/>
    </source>
</evidence>
<dbReference type="Proteomes" id="UP000199695">
    <property type="component" value="Unassembled WGS sequence"/>
</dbReference>
<keyword evidence="1" id="KW-0812">Transmembrane</keyword>